<dbReference type="EMBL" id="JABXBU010000015">
    <property type="protein sequence ID" value="KAF8786729.1"/>
    <property type="molecule type" value="Genomic_DNA"/>
</dbReference>
<accession>A0A8T0FBD4</accession>
<reference evidence="2" key="1">
    <citation type="journal article" date="2020" name="bioRxiv">
        <title>Chromosome-level reference genome of the European wasp spider Argiope bruennichi: a resource for studies on range expansion and evolutionary adaptation.</title>
        <authorList>
            <person name="Sheffer M.M."/>
            <person name="Hoppe A."/>
            <person name="Krehenwinkel H."/>
            <person name="Uhl G."/>
            <person name="Kuss A.W."/>
            <person name="Jensen L."/>
            <person name="Jensen C."/>
            <person name="Gillespie R.G."/>
            <person name="Hoff K.J."/>
            <person name="Prost S."/>
        </authorList>
    </citation>
    <scope>NUCLEOTIDE SEQUENCE</scope>
</reference>
<gene>
    <name evidence="2" type="ORF">HNY73_008408</name>
</gene>
<sequence>MNKIISKQDKTDEFLSLFSSLKKSKMEKCTDMIVIEERIFYLLYFHERHKHWIDKRHSRRIIFNELPDFCFEKHVENAVVVAEVLKGINELPPAGTPNTVLFIALKCLTNRTLPLTTIQQRNKLKKASFTALTYFLHHAYKQKLMFRNRKLVEMITYTNPLLFAKLLLFANSKSLLSMIQYGLRFEFSEKYSLRTHPIFLCAAKLLCWFIDMERFRNNADHGRKAHQACFVDKLQLFCRNFKILLLATFNPHKVRYEVAYALMKYGNVVDFGLLQPYFEQYFPDMDFQSNRPPCLQHACRYVIRSRLDERWRLPYGVWKLPLPRKLSSYLYFSIDEKGNETI</sequence>
<dbReference type="CDD" id="cd03587">
    <property type="entry name" value="SOCS"/>
    <property type="match status" value="1"/>
</dbReference>
<feature type="domain" description="SOCS box" evidence="1">
    <location>
        <begin position="272"/>
        <end position="330"/>
    </location>
</feature>
<evidence type="ECO:0000313" key="3">
    <source>
        <dbReference type="Proteomes" id="UP000807504"/>
    </source>
</evidence>
<comment type="caution">
    <text evidence="2">The sequence shown here is derived from an EMBL/GenBank/DDBJ whole genome shotgun (WGS) entry which is preliminary data.</text>
</comment>
<dbReference type="AlphaFoldDB" id="A0A8T0FBD4"/>
<dbReference type="Pfam" id="PF07525">
    <property type="entry name" value="SOCS_box"/>
    <property type="match status" value="1"/>
</dbReference>
<protein>
    <recommendedName>
        <fullName evidence="1">SOCS box domain-containing protein</fullName>
    </recommendedName>
</protein>
<reference evidence="2" key="2">
    <citation type="submission" date="2020-06" db="EMBL/GenBank/DDBJ databases">
        <authorList>
            <person name="Sheffer M."/>
        </authorList>
    </citation>
    <scope>NUCLEOTIDE SEQUENCE</scope>
</reference>
<dbReference type="InterPro" id="IPR036036">
    <property type="entry name" value="SOCS_box-like_dom_sf"/>
</dbReference>
<dbReference type="PROSITE" id="PS50225">
    <property type="entry name" value="SOCS"/>
    <property type="match status" value="1"/>
</dbReference>
<evidence type="ECO:0000313" key="2">
    <source>
        <dbReference type="EMBL" id="KAF8786729.1"/>
    </source>
</evidence>
<organism evidence="2 3">
    <name type="scientific">Argiope bruennichi</name>
    <name type="common">Wasp spider</name>
    <name type="synonym">Aranea bruennichi</name>
    <dbReference type="NCBI Taxonomy" id="94029"/>
    <lineage>
        <taxon>Eukaryota</taxon>
        <taxon>Metazoa</taxon>
        <taxon>Ecdysozoa</taxon>
        <taxon>Arthropoda</taxon>
        <taxon>Chelicerata</taxon>
        <taxon>Arachnida</taxon>
        <taxon>Araneae</taxon>
        <taxon>Araneomorphae</taxon>
        <taxon>Entelegynae</taxon>
        <taxon>Araneoidea</taxon>
        <taxon>Araneidae</taxon>
        <taxon>Argiope</taxon>
    </lineage>
</organism>
<name>A0A8T0FBD4_ARGBR</name>
<keyword evidence="3" id="KW-1185">Reference proteome</keyword>
<dbReference type="Gene3D" id="1.10.750.20">
    <property type="entry name" value="SOCS box"/>
    <property type="match status" value="1"/>
</dbReference>
<proteinExistence type="predicted"/>
<dbReference type="SUPFAM" id="SSF158235">
    <property type="entry name" value="SOCS box-like"/>
    <property type="match status" value="1"/>
</dbReference>
<dbReference type="Proteomes" id="UP000807504">
    <property type="component" value="Unassembled WGS sequence"/>
</dbReference>
<dbReference type="InterPro" id="IPR001496">
    <property type="entry name" value="SOCS_box"/>
</dbReference>
<dbReference type="SMART" id="SM00969">
    <property type="entry name" value="SOCS_box"/>
    <property type="match status" value="1"/>
</dbReference>
<dbReference type="GO" id="GO:0035556">
    <property type="term" value="P:intracellular signal transduction"/>
    <property type="evidence" value="ECO:0007669"/>
    <property type="project" value="InterPro"/>
</dbReference>
<evidence type="ECO:0000259" key="1">
    <source>
        <dbReference type="PROSITE" id="PS50225"/>
    </source>
</evidence>